<dbReference type="Proteomes" id="UP000798808">
    <property type="component" value="Unassembled WGS sequence"/>
</dbReference>
<keyword evidence="1" id="KW-0472">Membrane</keyword>
<feature type="transmembrane region" description="Helical" evidence="1">
    <location>
        <begin position="118"/>
        <end position="141"/>
    </location>
</feature>
<dbReference type="PANTHER" id="PTHR34220:SF7">
    <property type="entry name" value="SENSOR HISTIDINE KINASE YPDA"/>
    <property type="match status" value="1"/>
</dbReference>
<dbReference type="InterPro" id="IPR050640">
    <property type="entry name" value="Bact_2-comp_sensor_kinase"/>
</dbReference>
<evidence type="ECO:0000259" key="2">
    <source>
        <dbReference type="Pfam" id="PF06580"/>
    </source>
</evidence>
<reference evidence="3 4" key="1">
    <citation type="submission" date="2019-02" db="EMBL/GenBank/DDBJ databases">
        <authorList>
            <person name="Goldberg S.R."/>
            <person name="Haltli B.A."/>
            <person name="Correa H."/>
            <person name="Russell K.G."/>
        </authorList>
    </citation>
    <scope>NUCLEOTIDE SEQUENCE [LARGE SCALE GENOMIC DNA]</scope>
    <source>
        <strain evidence="3 4">JCM 16186</strain>
    </source>
</reference>
<feature type="transmembrane region" description="Helical" evidence="1">
    <location>
        <begin position="81"/>
        <end position="106"/>
    </location>
</feature>
<dbReference type="Pfam" id="PF06580">
    <property type="entry name" value="His_kinase"/>
    <property type="match status" value="1"/>
</dbReference>
<dbReference type="GO" id="GO:0016301">
    <property type="term" value="F:kinase activity"/>
    <property type="evidence" value="ECO:0007669"/>
    <property type="project" value="UniProtKB-KW"/>
</dbReference>
<sequence length="347" mass="39826">MKTLLINNTLFRILTPPFYGILVYLLILLINNNVSQVSEIFTGQEVYACIGLSYLLFETLRLNIKLTDSFLASQSDGISKIIIQSISGLLLSLIVISTAISAYFNYVLSFSITDTQLIIFNSIYGVSSLLYNLLYFSNYYLYKQNLNRLENEKILTETLKSELGQFKNEVNPRLLYDSLETLITLIHKNAEEAEDYIDHLSMVYRYILSHRKVELASLQQEIKAVNNIIYLLNYLYDNKISLKTSLSPEHAEMPVVPGTLPGLVESVIRSTIINKYNPLLLELNIEEQDGYLVLQNKLNEKLIVDADKKDIFDNVQQSYSYYSEKPVVQVKAYNFNYIKIPILEVVS</sequence>
<evidence type="ECO:0000313" key="3">
    <source>
        <dbReference type="EMBL" id="MTI27864.1"/>
    </source>
</evidence>
<accession>A0ABW9RUG8</accession>
<feature type="transmembrane region" description="Helical" evidence="1">
    <location>
        <begin position="42"/>
        <end position="60"/>
    </location>
</feature>
<keyword evidence="3" id="KW-0808">Transferase</keyword>
<keyword evidence="4" id="KW-1185">Reference proteome</keyword>
<name>A0ABW9RUG8_9BACT</name>
<proteinExistence type="predicted"/>
<feature type="transmembrane region" description="Helical" evidence="1">
    <location>
        <begin position="9"/>
        <end position="30"/>
    </location>
</feature>
<keyword evidence="1" id="KW-1133">Transmembrane helix</keyword>
<comment type="caution">
    <text evidence="3">The sequence shown here is derived from an EMBL/GenBank/DDBJ whole genome shotgun (WGS) entry which is preliminary data.</text>
</comment>
<keyword evidence="3" id="KW-0418">Kinase</keyword>
<evidence type="ECO:0000313" key="4">
    <source>
        <dbReference type="Proteomes" id="UP000798808"/>
    </source>
</evidence>
<organism evidence="3 4">
    <name type="scientific">Fulvivirga kasyanovii</name>
    <dbReference type="NCBI Taxonomy" id="396812"/>
    <lineage>
        <taxon>Bacteria</taxon>
        <taxon>Pseudomonadati</taxon>
        <taxon>Bacteroidota</taxon>
        <taxon>Cytophagia</taxon>
        <taxon>Cytophagales</taxon>
        <taxon>Fulvivirgaceae</taxon>
        <taxon>Fulvivirga</taxon>
    </lineage>
</organism>
<feature type="domain" description="Signal transduction histidine kinase internal region" evidence="2">
    <location>
        <begin position="162"/>
        <end position="239"/>
    </location>
</feature>
<dbReference type="EMBL" id="SMLW01000645">
    <property type="protein sequence ID" value="MTI27864.1"/>
    <property type="molecule type" value="Genomic_DNA"/>
</dbReference>
<evidence type="ECO:0000256" key="1">
    <source>
        <dbReference type="SAM" id="Phobius"/>
    </source>
</evidence>
<keyword evidence="1" id="KW-0812">Transmembrane</keyword>
<dbReference type="PANTHER" id="PTHR34220">
    <property type="entry name" value="SENSOR HISTIDINE KINASE YPDA"/>
    <property type="match status" value="1"/>
</dbReference>
<gene>
    <name evidence="3" type="ORF">E1163_23105</name>
</gene>
<protein>
    <submittedName>
        <fullName evidence="3">Histidine kinase</fullName>
    </submittedName>
</protein>
<dbReference type="RefSeq" id="WP_155174863.1">
    <property type="nucleotide sequence ID" value="NZ_BAAAFL010000016.1"/>
</dbReference>
<dbReference type="InterPro" id="IPR010559">
    <property type="entry name" value="Sig_transdc_His_kin_internal"/>
</dbReference>